<comment type="caution">
    <text evidence="1">The sequence shown here is derived from an EMBL/GenBank/DDBJ whole genome shotgun (WGS) entry which is preliminary data.</text>
</comment>
<dbReference type="Pfam" id="PF05742">
    <property type="entry name" value="TANGO2"/>
    <property type="match status" value="1"/>
</dbReference>
<accession>A0A232F0N0</accession>
<dbReference type="GO" id="GO:0009306">
    <property type="term" value="P:protein secretion"/>
    <property type="evidence" value="ECO:0007669"/>
    <property type="project" value="TreeGrafter"/>
</dbReference>
<dbReference type="GO" id="GO:0007030">
    <property type="term" value="P:Golgi organization"/>
    <property type="evidence" value="ECO:0007669"/>
    <property type="project" value="TreeGrafter"/>
</dbReference>
<dbReference type="OrthoDB" id="191601at2759"/>
<dbReference type="Proteomes" id="UP000215335">
    <property type="component" value="Unassembled WGS sequence"/>
</dbReference>
<protein>
    <recommendedName>
        <fullName evidence="3">Transport and Golgi organization protein 2</fullName>
    </recommendedName>
</protein>
<evidence type="ECO:0008006" key="3">
    <source>
        <dbReference type="Google" id="ProtNLM"/>
    </source>
</evidence>
<proteinExistence type="predicted"/>
<dbReference type="EMBL" id="NNAY01001370">
    <property type="protein sequence ID" value="OXU24211.1"/>
    <property type="molecule type" value="Genomic_DNA"/>
</dbReference>
<dbReference type="PANTHER" id="PTHR17985:SF8">
    <property type="entry name" value="TRANSPORT AND GOLGI ORGANIZATION PROTEIN 2 HOMOLOG"/>
    <property type="match status" value="1"/>
</dbReference>
<dbReference type="GO" id="GO:0005794">
    <property type="term" value="C:Golgi apparatus"/>
    <property type="evidence" value="ECO:0007669"/>
    <property type="project" value="TreeGrafter"/>
</dbReference>
<keyword evidence="2" id="KW-1185">Reference proteome</keyword>
<evidence type="ECO:0000313" key="1">
    <source>
        <dbReference type="EMBL" id="OXU24211.1"/>
    </source>
</evidence>
<name>A0A232F0N0_9HYME</name>
<gene>
    <name evidence="1" type="ORF">TSAR_016550</name>
</gene>
<sequence length="272" mass="31081">MCILFIYRNPNPTPGGYKLIIIANRDEYYARPADSAHFWKDYPGCLGGTDMEPGREGGTWLALNVKNARVGVLLNLNGVPKSIEGKGRGFLVRDYLTSTKSTIEFAKNLHKVNQETQLYNPYNLVMVELKNSDVYYLSSELNHQEPTILNQTILGCGNSGMEKPYKKVVSGKNKFEKIVNNASTAQKNDLIENLLQLLKHEEKYLPDDELQKRSPNAFNELSSIFVRHKKENYGTRTHSIVLVDDLNNLTFVEETLKANELWERQIFNNHLE</sequence>
<evidence type="ECO:0000313" key="2">
    <source>
        <dbReference type="Proteomes" id="UP000215335"/>
    </source>
</evidence>
<reference evidence="1 2" key="1">
    <citation type="journal article" date="2017" name="Curr. Biol.">
        <title>The Evolution of Venom by Co-option of Single-Copy Genes.</title>
        <authorList>
            <person name="Martinson E.O."/>
            <person name="Mrinalini"/>
            <person name="Kelkar Y.D."/>
            <person name="Chang C.H."/>
            <person name="Werren J.H."/>
        </authorList>
    </citation>
    <scope>NUCLEOTIDE SEQUENCE [LARGE SCALE GENOMIC DNA]</scope>
    <source>
        <strain evidence="1 2">Alberta</strain>
        <tissue evidence="1">Whole body</tissue>
    </source>
</reference>
<dbReference type="PANTHER" id="PTHR17985">
    <property type="entry name" value="SER/THR-RICH PROTEIN T10 IN DGCR REGION"/>
    <property type="match status" value="1"/>
</dbReference>
<dbReference type="AlphaFoldDB" id="A0A232F0N0"/>
<dbReference type="InterPro" id="IPR008551">
    <property type="entry name" value="TANGO2"/>
</dbReference>
<dbReference type="STRING" id="543379.A0A232F0N0"/>
<organism evidence="1 2">
    <name type="scientific">Trichomalopsis sarcophagae</name>
    <dbReference type="NCBI Taxonomy" id="543379"/>
    <lineage>
        <taxon>Eukaryota</taxon>
        <taxon>Metazoa</taxon>
        <taxon>Ecdysozoa</taxon>
        <taxon>Arthropoda</taxon>
        <taxon>Hexapoda</taxon>
        <taxon>Insecta</taxon>
        <taxon>Pterygota</taxon>
        <taxon>Neoptera</taxon>
        <taxon>Endopterygota</taxon>
        <taxon>Hymenoptera</taxon>
        <taxon>Apocrita</taxon>
        <taxon>Proctotrupomorpha</taxon>
        <taxon>Chalcidoidea</taxon>
        <taxon>Pteromalidae</taxon>
        <taxon>Pteromalinae</taxon>
        <taxon>Trichomalopsis</taxon>
    </lineage>
</organism>